<dbReference type="SMART" id="SM01408">
    <property type="entry name" value="ING"/>
    <property type="match status" value="1"/>
</dbReference>
<evidence type="ECO:0000256" key="11">
    <source>
        <dbReference type="SAM" id="Phobius"/>
    </source>
</evidence>
<comment type="similarity">
    <text evidence="2 9">Belongs to the ING family.</text>
</comment>
<dbReference type="InterPro" id="IPR024610">
    <property type="entry name" value="ING_N_histone-binding"/>
</dbReference>
<evidence type="ECO:0000256" key="9">
    <source>
        <dbReference type="RuleBase" id="RU361213"/>
    </source>
</evidence>
<reference evidence="13 14" key="1">
    <citation type="submission" date="2015-06" db="EMBL/GenBank/DDBJ databases">
        <title>Talaromyces atroroseus IBT 11181 draft genome.</title>
        <authorList>
            <person name="Rasmussen K.B."/>
            <person name="Rasmussen S."/>
            <person name="Petersen B."/>
            <person name="Sicheritz-Ponten T."/>
            <person name="Mortensen U.H."/>
            <person name="Thrane U."/>
        </authorList>
    </citation>
    <scope>NUCLEOTIDE SEQUENCE [LARGE SCALE GENOMIC DNA]</scope>
    <source>
        <strain evidence="13 14">IBT 11181</strain>
    </source>
</reference>
<feature type="compositionally biased region" description="Low complexity" evidence="10">
    <location>
        <begin position="602"/>
        <end position="614"/>
    </location>
</feature>
<comment type="caution">
    <text evidence="13">The sequence shown here is derived from an EMBL/GenBank/DDBJ whole genome shotgun (WGS) entry which is preliminary data.</text>
</comment>
<dbReference type="OrthoDB" id="5411773at2759"/>
<evidence type="ECO:0000256" key="2">
    <source>
        <dbReference type="ARBA" id="ARBA00010210"/>
    </source>
</evidence>
<sequence length="775" mass="83955">MTDDTDDSGGVIFEGPFDPDAQATVTDFIDYTEYLPSDVIRSLTLIRGLDETYLDATQRVHELTKIYGQLPELPAESRPNPQELREQISVELNRSVNAREASYAEACRIYDVVDRHHDRLGNIKKKLELLPRPPSRDATPAAKRSRGSRKTEDVATRITLRVDGQIPDKAGLPKSRSRRSMITGLDPDSPIASTEQSDNENPKVRSRRGVVVPDDEALQLKKNKKRGRQQRTSGPGTNVRGSLAGISTSNVLALLKPPPEDAKLGSEDLPWLRLTDWEMTKLRKKMKKNAVWQPSEVMINRELARNGRGWEGYRAAKAEAEAAGEELIDCDDIENTYVPGKLIRKGEATADMSAVEEIKTSNRGMLLNEAKRIKRETIAREQEAASAAAAAAVEAEMAAKRLSDIGSTFKRLFSTPGELRGAVAAAMDSPKPNGAASTPSGKGKSRPSRKRKAEESPSAERSTVNAALDSTSQPLSSKPASKRRNISAARSAEAVESSQVISETSPAAMSQAETIKSKALKTLSSSPPPTRARSIASSRASISLVVNQKTTATPTPPTTRPPSRRRSGATSAEPGTATNAAVIGITRDHLRRKSTTPALKTPAPDSSAVAAGASARRKKRPAPGPVSSSSEGGATVSHGKRKSKPKKRAPGKETIKGEDYRIDEDGVLEKIDPNEPRYCLCKDVSFGTMINCENPDCEGEWFHLDCIGLSEPPSRRAKWFCPECRVKLKKAPDGIERLGWLLGFGITITAAIAIAIAIAISSGLSHNNEFMFSVP</sequence>
<keyword evidence="5 7" id="KW-0862">Zinc</keyword>
<name>A0A1Q5Q830_TALAT</name>
<keyword evidence="4 8" id="KW-0863">Zinc-finger</keyword>
<dbReference type="InterPro" id="IPR001965">
    <property type="entry name" value="Znf_PHD"/>
</dbReference>
<evidence type="ECO:0000256" key="3">
    <source>
        <dbReference type="ARBA" id="ARBA00022723"/>
    </source>
</evidence>
<dbReference type="GO" id="GO:0000123">
    <property type="term" value="C:histone acetyltransferase complex"/>
    <property type="evidence" value="ECO:0007669"/>
    <property type="project" value="TreeGrafter"/>
</dbReference>
<feature type="binding site" evidence="7">
    <location>
        <position position="697"/>
    </location>
    <ligand>
        <name>Zn(2+)</name>
        <dbReference type="ChEBI" id="CHEBI:29105"/>
        <label>2</label>
    </ligand>
</feature>
<dbReference type="STRING" id="1441469.A0A1Q5Q830"/>
<dbReference type="GO" id="GO:0004402">
    <property type="term" value="F:histone acetyltransferase activity"/>
    <property type="evidence" value="ECO:0007669"/>
    <property type="project" value="TreeGrafter"/>
</dbReference>
<evidence type="ECO:0000256" key="10">
    <source>
        <dbReference type="SAM" id="MobiDB-lite"/>
    </source>
</evidence>
<feature type="binding site" evidence="7">
    <location>
        <position position="724"/>
    </location>
    <ligand>
        <name>Zn(2+)</name>
        <dbReference type="ChEBI" id="CHEBI:29105"/>
        <label>2</label>
    </ligand>
</feature>
<proteinExistence type="inferred from homology"/>
<dbReference type="PANTHER" id="PTHR10333">
    <property type="entry name" value="INHIBITOR OF GROWTH PROTEIN"/>
    <property type="match status" value="1"/>
</dbReference>
<feature type="region of interest" description="Disordered" evidence="10">
    <location>
        <begin position="425"/>
        <end position="658"/>
    </location>
</feature>
<dbReference type="GeneID" id="31003854"/>
<dbReference type="GO" id="GO:0008270">
    <property type="term" value="F:zinc ion binding"/>
    <property type="evidence" value="ECO:0007669"/>
    <property type="project" value="UniProtKB-KW"/>
</dbReference>
<comment type="subcellular location">
    <subcellularLocation>
        <location evidence="1 9">Nucleus</location>
    </subcellularLocation>
</comment>
<evidence type="ECO:0000256" key="5">
    <source>
        <dbReference type="ARBA" id="ARBA00022833"/>
    </source>
</evidence>
<feature type="binding site" evidence="7">
    <location>
        <position position="703"/>
    </location>
    <ligand>
        <name>Zn(2+)</name>
        <dbReference type="ChEBI" id="CHEBI:29105"/>
        <label>1</label>
    </ligand>
</feature>
<comment type="function">
    <text evidence="9">Component of an histone acetyltransferase complex.</text>
</comment>
<evidence type="ECO:0000313" key="14">
    <source>
        <dbReference type="Proteomes" id="UP000214365"/>
    </source>
</evidence>
<comment type="subunit">
    <text evidence="9">Component of an histone acetyltransferase complex. Interacts with H3K4me3 and to a lesser extent with H3K4me2.</text>
</comment>
<evidence type="ECO:0000256" key="7">
    <source>
        <dbReference type="PIRSR" id="PIRSR628651-51"/>
    </source>
</evidence>
<evidence type="ECO:0000256" key="6">
    <source>
        <dbReference type="ARBA" id="ARBA00023242"/>
    </source>
</evidence>
<dbReference type="PROSITE" id="PS50016">
    <property type="entry name" value="ZF_PHD_2"/>
    <property type="match status" value="1"/>
</dbReference>
<dbReference type="InterPro" id="IPR028651">
    <property type="entry name" value="ING_fam"/>
</dbReference>
<dbReference type="InterPro" id="IPR019786">
    <property type="entry name" value="Zinc_finger_PHD-type_CS"/>
</dbReference>
<gene>
    <name evidence="13" type="ORF">UA08_04099</name>
</gene>
<keyword evidence="11" id="KW-1133">Transmembrane helix</keyword>
<dbReference type="InterPro" id="IPR011011">
    <property type="entry name" value="Znf_FYVE_PHD"/>
</dbReference>
<feature type="binding site" evidence="7">
    <location>
        <position position="679"/>
    </location>
    <ligand>
        <name>Zn(2+)</name>
        <dbReference type="ChEBI" id="CHEBI:29105"/>
        <label>1</label>
    </ligand>
</feature>
<organism evidence="13 14">
    <name type="scientific">Talaromyces atroroseus</name>
    <dbReference type="NCBI Taxonomy" id="1441469"/>
    <lineage>
        <taxon>Eukaryota</taxon>
        <taxon>Fungi</taxon>
        <taxon>Dikarya</taxon>
        <taxon>Ascomycota</taxon>
        <taxon>Pezizomycotina</taxon>
        <taxon>Eurotiomycetes</taxon>
        <taxon>Eurotiomycetidae</taxon>
        <taxon>Eurotiales</taxon>
        <taxon>Trichocomaceae</taxon>
        <taxon>Talaromyces</taxon>
        <taxon>Talaromyces sect. Trachyspermi</taxon>
    </lineage>
</organism>
<feature type="binding site" evidence="7">
    <location>
        <position position="681"/>
    </location>
    <ligand>
        <name>Zn(2+)</name>
        <dbReference type="ChEBI" id="CHEBI:29105"/>
        <label>1</label>
    </ligand>
</feature>
<protein>
    <recommendedName>
        <fullName evidence="9">Chromatin modification-related protein</fullName>
    </recommendedName>
</protein>
<feature type="compositionally biased region" description="Low complexity" evidence="10">
    <location>
        <begin position="487"/>
        <end position="498"/>
    </location>
</feature>
<dbReference type="InterPro" id="IPR019787">
    <property type="entry name" value="Znf_PHD-finger"/>
</dbReference>
<accession>A0A1Q5Q830</accession>
<keyword evidence="3 7" id="KW-0479">Metal-binding</keyword>
<feature type="transmembrane region" description="Helical" evidence="11">
    <location>
        <begin position="738"/>
        <end position="761"/>
    </location>
</feature>
<dbReference type="CDD" id="cd15505">
    <property type="entry name" value="PHD_ING"/>
    <property type="match status" value="1"/>
</dbReference>
<dbReference type="PANTHER" id="PTHR10333:SF94">
    <property type="entry name" value="FINGER DOMAIN PROTEIN, PUTATIVE (AFU_ORTHOLOGUE AFUA_3G11940)-RELATED"/>
    <property type="match status" value="1"/>
</dbReference>
<feature type="binding site" evidence="7">
    <location>
        <position position="692"/>
    </location>
    <ligand>
        <name>Zn(2+)</name>
        <dbReference type="ChEBI" id="CHEBI:29105"/>
        <label>2</label>
    </ligand>
</feature>
<dbReference type="Gene3D" id="6.10.140.1740">
    <property type="match status" value="1"/>
</dbReference>
<keyword evidence="11" id="KW-0812">Transmembrane</keyword>
<feature type="compositionally biased region" description="Polar residues" evidence="10">
    <location>
        <begin position="459"/>
        <end position="479"/>
    </location>
</feature>
<evidence type="ECO:0000259" key="12">
    <source>
        <dbReference type="PROSITE" id="PS50016"/>
    </source>
</evidence>
<comment type="domain">
    <text evidence="9">The PHD-type zinc finger mediates the binding to H3K4me3.</text>
</comment>
<dbReference type="PROSITE" id="PS01359">
    <property type="entry name" value="ZF_PHD_1"/>
    <property type="match status" value="1"/>
</dbReference>
<feature type="compositionally biased region" description="Low complexity" evidence="10">
    <location>
        <begin position="531"/>
        <end position="544"/>
    </location>
</feature>
<feature type="binding site" evidence="7">
    <location>
        <position position="721"/>
    </location>
    <ligand>
        <name>Zn(2+)</name>
        <dbReference type="ChEBI" id="CHEBI:29105"/>
        <label>2</label>
    </ligand>
</feature>
<keyword evidence="14" id="KW-1185">Reference proteome</keyword>
<dbReference type="SMART" id="SM00249">
    <property type="entry name" value="PHD"/>
    <property type="match status" value="1"/>
</dbReference>
<evidence type="ECO:0000256" key="8">
    <source>
        <dbReference type="PROSITE-ProRule" id="PRU00146"/>
    </source>
</evidence>
<keyword evidence="11" id="KW-0472">Membrane</keyword>
<evidence type="ECO:0000313" key="13">
    <source>
        <dbReference type="EMBL" id="OKL60275.1"/>
    </source>
</evidence>
<evidence type="ECO:0000256" key="1">
    <source>
        <dbReference type="ARBA" id="ARBA00004123"/>
    </source>
</evidence>
<feature type="binding site" evidence="7">
    <location>
        <position position="706"/>
    </location>
    <ligand>
        <name>Zn(2+)</name>
        <dbReference type="ChEBI" id="CHEBI:29105"/>
        <label>1</label>
    </ligand>
</feature>
<feature type="domain" description="PHD-type" evidence="12">
    <location>
        <begin position="676"/>
        <end position="727"/>
    </location>
</feature>
<keyword evidence="6 9" id="KW-0539">Nucleus</keyword>
<dbReference type="Proteomes" id="UP000214365">
    <property type="component" value="Unassembled WGS sequence"/>
</dbReference>
<dbReference type="AlphaFoldDB" id="A0A1Q5Q830"/>
<dbReference type="GO" id="GO:0006355">
    <property type="term" value="P:regulation of DNA-templated transcription"/>
    <property type="evidence" value="ECO:0007669"/>
    <property type="project" value="TreeGrafter"/>
</dbReference>
<dbReference type="RefSeq" id="XP_020120396.1">
    <property type="nucleotide sequence ID" value="XM_020266385.1"/>
</dbReference>
<feature type="compositionally biased region" description="Basic residues" evidence="10">
    <location>
        <begin position="638"/>
        <end position="649"/>
    </location>
</feature>
<feature type="compositionally biased region" description="Polar residues" evidence="10">
    <location>
        <begin position="499"/>
        <end position="514"/>
    </location>
</feature>
<feature type="compositionally biased region" description="Polar residues" evidence="10">
    <location>
        <begin position="230"/>
        <end position="243"/>
    </location>
</feature>
<dbReference type="SUPFAM" id="SSF57903">
    <property type="entry name" value="FYVE/PHD zinc finger"/>
    <property type="match status" value="1"/>
</dbReference>
<dbReference type="GO" id="GO:0005634">
    <property type="term" value="C:nucleus"/>
    <property type="evidence" value="ECO:0007669"/>
    <property type="project" value="UniProtKB-SubCell"/>
</dbReference>
<dbReference type="Pfam" id="PF12998">
    <property type="entry name" value="ING"/>
    <property type="match status" value="1"/>
</dbReference>
<dbReference type="EMBL" id="LFMY01000005">
    <property type="protein sequence ID" value="OKL60275.1"/>
    <property type="molecule type" value="Genomic_DNA"/>
</dbReference>
<feature type="region of interest" description="Disordered" evidence="10">
    <location>
        <begin position="124"/>
        <end position="243"/>
    </location>
</feature>
<dbReference type="Gene3D" id="3.30.40.10">
    <property type="entry name" value="Zinc/RING finger domain, C3HC4 (zinc finger)"/>
    <property type="match status" value="1"/>
</dbReference>
<evidence type="ECO:0000256" key="4">
    <source>
        <dbReference type="ARBA" id="ARBA00022771"/>
    </source>
</evidence>
<keyword evidence="9" id="KW-0156">Chromatin regulator</keyword>
<dbReference type="InterPro" id="IPR013083">
    <property type="entry name" value="Znf_RING/FYVE/PHD"/>
</dbReference>